<proteinExistence type="inferred from homology"/>
<keyword evidence="6" id="KW-1185">Reference proteome</keyword>
<dbReference type="InterPro" id="IPR016169">
    <property type="entry name" value="FAD-bd_PCMH_sub2"/>
</dbReference>
<evidence type="ECO:0000256" key="1">
    <source>
        <dbReference type="ARBA" id="ARBA00005466"/>
    </source>
</evidence>
<dbReference type="Proteomes" id="UP001221142">
    <property type="component" value="Unassembled WGS sequence"/>
</dbReference>
<keyword evidence="3" id="KW-0732">Signal</keyword>
<comment type="caution">
    <text evidence="5">The sequence shown here is derived from an EMBL/GenBank/DDBJ whole genome shotgun (WGS) entry which is preliminary data.</text>
</comment>
<evidence type="ECO:0000256" key="3">
    <source>
        <dbReference type="SAM" id="SignalP"/>
    </source>
</evidence>
<evidence type="ECO:0000313" key="5">
    <source>
        <dbReference type="EMBL" id="KAJ7651148.1"/>
    </source>
</evidence>
<comment type="similarity">
    <text evidence="1">Belongs to the oxygen-dependent FAD-linked oxidoreductase family.</text>
</comment>
<dbReference type="PANTHER" id="PTHR13878:SF91">
    <property type="entry name" value="FAD BINDING DOMAIN PROTEIN (AFU_ORTHOLOGUE AFUA_6G12070)-RELATED"/>
    <property type="match status" value="1"/>
</dbReference>
<accession>A0AAD7FZI3</accession>
<dbReference type="PANTHER" id="PTHR13878">
    <property type="entry name" value="GULONOLACTONE OXIDASE"/>
    <property type="match status" value="1"/>
</dbReference>
<organism evidence="5 6">
    <name type="scientific">Roridomyces roridus</name>
    <dbReference type="NCBI Taxonomy" id="1738132"/>
    <lineage>
        <taxon>Eukaryota</taxon>
        <taxon>Fungi</taxon>
        <taxon>Dikarya</taxon>
        <taxon>Basidiomycota</taxon>
        <taxon>Agaricomycotina</taxon>
        <taxon>Agaricomycetes</taxon>
        <taxon>Agaricomycetidae</taxon>
        <taxon>Agaricales</taxon>
        <taxon>Marasmiineae</taxon>
        <taxon>Mycenaceae</taxon>
        <taxon>Roridomyces</taxon>
    </lineage>
</organism>
<dbReference type="InterPro" id="IPR006094">
    <property type="entry name" value="Oxid_FAD_bind_N"/>
</dbReference>
<dbReference type="SUPFAM" id="SSF56176">
    <property type="entry name" value="FAD-binding/transporter-associated domain-like"/>
    <property type="match status" value="1"/>
</dbReference>
<evidence type="ECO:0000259" key="4">
    <source>
        <dbReference type="PROSITE" id="PS51387"/>
    </source>
</evidence>
<name>A0AAD7FZI3_9AGAR</name>
<dbReference type="InterPro" id="IPR016166">
    <property type="entry name" value="FAD-bd_PCMH"/>
</dbReference>
<dbReference type="Pfam" id="PF08031">
    <property type="entry name" value="BBE"/>
    <property type="match status" value="1"/>
</dbReference>
<dbReference type="GO" id="GO:0071949">
    <property type="term" value="F:FAD binding"/>
    <property type="evidence" value="ECO:0007669"/>
    <property type="project" value="InterPro"/>
</dbReference>
<dbReference type="InterPro" id="IPR036318">
    <property type="entry name" value="FAD-bd_PCMH-like_sf"/>
</dbReference>
<protein>
    <recommendedName>
        <fullName evidence="4">FAD-binding PCMH-type domain-containing protein</fullName>
    </recommendedName>
</protein>
<dbReference type="PROSITE" id="PS51387">
    <property type="entry name" value="FAD_PCMH"/>
    <property type="match status" value="1"/>
</dbReference>
<keyword evidence="2" id="KW-0560">Oxidoreductase</keyword>
<reference evidence="5" key="1">
    <citation type="submission" date="2023-03" db="EMBL/GenBank/DDBJ databases">
        <title>Massive genome expansion in bonnet fungi (Mycena s.s.) driven by repeated elements and novel gene families across ecological guilds.</title>
        <authorList>
            <consortium name="Lawrence Berkeley National Laboratory"/>
            <person name="Harder C.B."/>
            <person name="Miyauchi S."/>
            <person name="Viragh M."/>
            <person name="Kuo A."/>
            <person name="Thoen E."/>
            <person name="Andreopoulos B."/>
            <person name="Lu D."/>
            <person name="Skrede I."/>
            <person name="Drula E."/>
            <person name="Henrissat B."/>
            <person name="Morin E."/>
            <person name="Kohler A."/>
            <person name="Barry K."/>
            <person name="LaButti K."/>
            <person name="Morin E."/>
            <person name="Salamov A."/>
            <person name="Lipzen A."/>
            <person name="Mereny Z."/>
            <person name="Hegedus B."/>
            <person name="Baldrian P."/>
            <person name="Stursova M."/>
            <person name="Weitz H."/>
            <person name="Taylor A."/>
            <person name="Grigoriev I.V."/>
            <person name="Nagy L.G."/>
            <person name="Martin F."/>
            <person name="Kauserud H."/>
        </authorList>
    </citation>
    <scope>NUCLEOTIDE SEQUENCE</scope>
    <source>
        <strain evidence="5">9284</strain>
    </source>
</reference>
<feature type="signal peptide" evidence="3">
    <location>
        <begin position="1"/>
        <end position="18"/>
    </location>
</feature>
<feature type="domain" description="FAD-binding PCMH-type" evidence="4">
    <location>
        <begin position="113"/>
        <end position="294"/>
    </location>
</feature>
<gene>
    <name evidence="5" type="ORF">FB45DRAFT_31911</name>
</gene>
<sequence>MNALLVLVSASLAAAVVAPPYAALNSTIGGRLQAATPFALPCFSQYNNASVKVDPTACAQVQAGYLKPAMRINSFGANMNPQWESCQATHNQCLLNSANPSDPTAMAGVSCNQGQLPQYYINVSTAADVQEAFTFSASSKIPLSIKNTGHDYFGRTRRPGSLGIWTHHLDSLSYSPNFTPESCNGTYRAITVGAGVTFDQIYNFADAHNVTYIGGYAESIGASGGWLMGGGHSVFSPVYGLGVDRVLEFKVVTPDGTYRTANACQNPDLFWALRGGGGATFGVVIESTQLVEPNVAFQVVNIHYNPDAAHAEEFWNIVVNGSLSWGQAGWGGHINTYGLVFVNPLPTVSLANAEDSFKQIADFALANGGTANFTTSPRWLPFFESTVLPKEAPVGGLVVLGSRLIPKANFASADGRAQLVQLMLNQTATMGFPNIPVTTPVLFDYVAGSTAVTPAWRTSLWHLVTTGFLTYNSTLEVNQATYGAVHDMVGMMRAVAPNSGTYFNEGEPYETDPQEAYWGSENYAQLLQVKNKYDPKGLLDCFNCVGSTAASSFPCYPGFTS</sequence>
<dbReference type="EMBL" id="JARKIF010000001">
    <property type="protein sequence ID" value="KAJ7651148.1"/>
    <property type="molecule type" value="Genomic_DNA"/>
</dbReference>
<dbReference type="InterPro" id="IPR012951">
    <property type="entry name" value="BBE"/>
</dbReference>
<evidence type="ECO:0000313" key="6">
    <source>
        <dbReference type="Proteomes" id="UP001221142"/>
    </source>
</evidence>
<dbReference type="AlphaFoldDB" id="A0AAD7FZI3"/>
<dbReference type="GO" id="GO:0016491">
    <property type="term" value="F:oxidoreductase activity"/>
    <property type="evidence" value="ECO:0007669"/>
    <property type="project" value="UniProtKB-KW"/>
</dbReference>
<dbReference type="InterPro" id="IPR050432">
    <property type="entry name" value="FAD-linked_Oxidoreductases_BP"/>
</dbReference>
<feature type="chain" id="PRO_5042199664" description="FAD-binding PCMH-type domain-containing protein" evidence="3">
    <location>
        <begin position="19"/>
        <end position="561"/>
    </location>
</feature>
<evidence type="ECO:0000256" key="2">
    <source>
        <dbReference type="ARBA" id="ARBA00023002"/>
    </source>
</evidence>
<dbReference type="Pfam" id="PF01565">
    <property type="entry name" value="FAD_binding_4"/>
    <property type="match status" value="1"/>
</dbReference>
<dbReference type="Gene3D" id="3.30.465.10">
    <property type="match status" value="2"/>
</dbReference>